<keyword evidence="2" id="KW-1185">Reference proteome</keyword>
<sequence length="67" mass="7488">MAGFSMGRDIFIILAYFHLTTGFSAYGNAVFAIRSNGDEWFHKLGGSVIIKFKFLTLVSLLADIHIF</sequence>
<evidence type="ECO:0000313" key="1">
    <source>
        <dbReference type="EMBL" id="KAI3746062.1"/>
    </source>
</evidence>
<protein>
    <submittedName>
        <fullName evidence="1">Uncharacterized protein</fullName>
    </submittedName>
</protein>
<dbReference type="Proteomes" id="UP001055879">
    <property type="component" value="Linkage Group LG03"/>
</dbReference>
<reference evidence="2" key="1">
    <citation type="journal article" date="2022" name="Mol. Ecol. Resour.">
        <title>The genomes of chicory, endive, great burdock and yacon provide insights into Asteraceae palaeo-polyploidization history and plant inulin production.</title>
        <authorList>
            <person name="Fan W."/>
            <person name="Wang S."/>
            <person name="Wang H."/>
            <person name="Wang A."/>
            <person name="Jiang F."/>
            <person name="Liu H."/>
            <person name="Zhao H."/>
            <person name="Xu D."/>
            <person name="Zhang Y."/>
        </authorList>
    </citation>
    <scope>NUCLEOTIDE SEQUENCE [LARGE SCALE GENOMIC DNA]</scope>
    <source>
        <strain evidence="2">cv. Niubang</strain>
    </source>
</reference>
<gene>
    <name evidence="1" type="ORF">L6452_08481</name>
</gene>
<dbReference type="EMBL" id="CM042049">
    <property type="protein sequence ID" value="KAI3746062.1"/>
    <property type="molecule type" value="Genomic_DNA"/>
</dbReference>
<evidence type="ECO:0000313" key="2">
    <source>
        <dbReference type="Proteomes" id="UP001055879"/>
    </source>
</evidence>
<reference evidence="1 2" key="2">
    <citation type="journal article" date="2022" name="Mol. Ecol. Resour.">
        <title>The genomes of chicory, endive, great burdock and yacon provide insights into Asteraceae paleo-polyploidization history and plant inulin production.</title>
        <authorList>
            <person name="Fan W."/>
            <person name="Wang S."/>
            <person name="Wang H."/>
            <person name="Wang A."/>
            <person name="Jiang F."/>
            <person name="Liu H."/>
            <person name="Zhao H."/>
            <person name="Xu D."/>
            <person name="Zhang Y."/>
        </authorList>
    </citation>
    <scope>NUCLEOTIDE SEQUENCE [LARGE SCALE GENOMIC DNA]</scope>
    <source>
        <strain evidence="2">cv. Niubang</strain>
    </source>
</reference>
<name>A0ACB9DHM2_ARCLA</name>
<proteinExistence type="predicted"/>
<organism evidence="1 2">
    <name type="scientific">Arctium lappa</name>
    <name type="common">Greater burdock</name>
    <name type="synonym">Lappa major</name>
    <dbReference type="NCBI Taxonomy" id="4217"/>
    <lineage>
        <taxon>Eukaryota</taxon>
        <taxon>Viridiplantae</taxon>
        <taxon>Streptophyta</taxon>
        <taxon>Embryophyta</taxon>
        <taxon>Tracheophyta</taxon>
        <taxon>Spermatophyta</taxon>
        <taxon>Magnoliopsida</taxon>
        <taxon>eudicotyledons</taxon>
        <taxon>Gunneridae</taxon>
        <taxon>Pentapetalae</taxon>
        <taxon>asterids</taxon>
        <taxon>campanulids</taxon>
        <taxon>Asterales</taxon>
        <taxon>Asteraceae</taxon>
        <taxon>Carduoideae</taxon>
        <taxon>Cardueae</taxon>
        <taxon>Arctiinae</taxon>
        <taxon>Arctium</taxon>
    </lineage>
</organism>
<comment type="caution">
    <text evidence="1">The sequence shown here is derived from an EMBL/GenBank/DDBJ whole genome shotgun (WGS) entry which is preliminary data.</text>
</comment>
<accession>A0ACB9DHM2</accession>